<keyword evidence="3" id="KW-1185">Reference proteome</keyword>
<sequence>MIQIVTIRDLYETVIRAKENEWVYVNLIAWNKSPKESIFFIISEEEVDNLPDEKVYESDDGAFLPIELQELYLSPWMEIGTLKGVIKNLKLISNNFNDETFIQGINYYREYDTFLDA</sequence>
<organism evidence="2 3">
    <name type="scientific">Acinetobacter colistiniresistens</name>
    <dbReference type="NCBI Taxonomy" id="280145"/>
    <lineage>
        <taxon>Bacteria</taxon>
        <taxon>Pseudomonadati</taxon>
        <taxon>Pseudomonadota</taxon>
        <taxon>Gammaproteobacteria</taxon>
        <taxon>Moraxellales</taxon>
        <taxon>Moraxellaceae</taxon>
        <taxon>Acinetobacter</taxon>
    </lineage>
</organism>
<gene>
    <name evidence="2" type="ORF">F889_02406</name>
</gene>
<dbReference type="OrthoDB" id="8777333at2"/>
<dbReference type="AlphaFoldDB" id="N9PJV7"/>
<dbReference type="InterPro" id="IPR056133">
    <property type="entry name" value="DUF7716"/>
</dbReference>
<evidence type="ECO:0000259" key="1">
    <source>
        <dbReference type="Pfam" id="PF24832"/>
    </source>
</evidence>
<dbReference type="EMBL" id="APRZ01000017">
    <property type="protein sequence ID" value="ENX33743.1"/>
    <property type="molecule type" value="Genomic_DNA"/>
</dbReference>
<dbReference type="RefSeq" id="WP_005274477.1">
    <property type="nucleotide sequence ID" value="NZ_KB850195.1"/>
</dbReference>
<accession>N9PJV7</accession>
<evidence type="ECO:0000313" key="2">
    <source>
        <dbReference type="EMBL" id="ENX33743.1"/>
    </source>
</evidence>
<reference evidence="2 3" key="1">
    <citation type="submission" date="2013-02" db="EMBL/GenBank/DDBJ databases">
        <title>The Genome Sequence of Acinetobacter sp. NIPH 1859.</title>
        <authorList>
            <consortium name="The Broad Institute Genome Sequencing Platform"/>
            <consortium name="The Broad Institute Genome Sequencing Center for Infectious Disease"/>
            <person name="Cerqueira G."/>
            <person name="Feldgarden M."/>
            <person name="Courvalin P."/>
            <person name="Perichon B."/>
            <person name="Grillot-Courvalin C."/>
            <person name="Clermont D."/>
            <person name="Rocha E."/>
            <person name="Yoon E.-J."/>
            <person name="Nemec A."/>
            <person name="Walker B."/>
            <person name="Young S.K."/>
            <person name="Zeng Q."/>
            <person name="Gargeya S."/>
            <person name="Fitzgerald M."/>
            <person name="Haas B."/>
            <person name="Abouelleil A."/>
            <person name="Alvarado L."/>
            <person name="Arachchi H.M."/>
            <person name="Berlin A.M."/>
            <person name="Chapman S.B."/>
            <person name="Dewar J."/>
            <person name="Goldberg J."/>
            <person name="Griggs A."/>
            <person name="Gujja S."/>
            <person name="Hansen M."/>
            <person name="Howarth C."/>
            <person name="Imamovic A."/>
            <person name="Larimer J."/>
            <person name="McCowan C."/>
            <person name="Murphy C."/>
            <person name="Neiman D."/>
            <person name="Pearson M."/>
            <person name="Priest M."/>
            <person name="Roberts A."/>
            <person name="Saif S."/>
            <person name="Shea T."/>
            <person name="Sisk P."/>
            <person name="Sykes S."/>
            <person name="Wortman J."/>
            <person name="Nusbaum C."/>
            <person name="Birren B."/>
        </authorList>
    </citation>
    <scope>NUCLEOTIDE SEQUENCE [LARGE SCALE GENOMIC DNA]</scope>
    <source>
        <strain evidence="2 3">NIPH 1859</strain>
    </source>
</reference>
<dbReference type="Pfam" id="PF24832">
    <property type="entry name" value="DUF7716"/>
    <property type="match status" value="1"/>
</dbReference>
<dbReference type="HOGENOM" id="CLU_2117334_0_0_6"/>
<feature type="domain" description="DUF7716" evidence="1">
    <location>
        <begin position="48"/>
        <end position="116"/>
    </location>
</feature>
<dbReference type="Proteomes" id="UP000013009">
    <property type="component" value="Unassembled WGS sequence"/>
</dbReference>
<proteinExistence type="predicted"/>
<name>N9PJV7_9GAMM</name>
<evidence type="ECO:0000313" key="3">
    <source>
        <dbReference type="Proteomes" id="UP000013009"/>
    </source>
</evidence>
<protein>
    <recommendedName>
        <fullName evidence="1">DUF7716 domain-containing protein</fullName>
    </recommendedName>
</protein>
<comment type="caution">
    <text evidence="2">The sequence shown here is derived from an EMBL/GenBank/DDBJ whole genome shotgun (WGS) entry which is preliminary data.</text>
</comment>